<evidence type="ECO:0000256" key="1">
    <source>
        <dbReference type="SAM" id="Phobius"/>
    </source>
</evidence>
<keyword evidence="1" id="KW-1133">Transmembrane helix</keyword>
<accession>A0AAV4PR30</accession>
<dbReference type="AlphaFoldDB" id="A0AAV4PR30"/>
<protein>
    <submittedName>
        <fullName evidence="2">Uncharacterized protein</fullName>
    </submittedName>
</protein>
<comment type="caution">
    <text evidence="2">The sequence shown here is derived from an EMBL/GenBank/DDBJ whole genome shotgun (WGS) entry which is preliminary data.</text>
</comment>
<name>A0AAV4PR30_CAEEX</name>
<dbReference type="Proteomes" id="UP001054945">
    <property type="component" value="Unassembled WGS sequence"/>
</dbReference>
<reference evidence="2 3" key="1">
    <citation type="submission" date="2021-06" db="EMBL/GenBank/DDBJ databases">
        <title>Caerostris extrusa draft genome.</title>
        <authorList>
            <person name="Kono N."/>
            <person name="Arakawa K."/>
        </authorList>
    </citation>
    <scope>NUCLEOTIDE SEQUENCE [LARGE SCALE GENOMIC DNA]</scope>
</reference>
<evidence type="ECO:0000313" key="2">
    <source>
        <dbReference type="EMBL" id="GIX98598.1"/>
    </source>
</evidence>
<dbReference type="EMBL" id="BPLR01004934">
    <property type="protein sequence ID" value="GIX98598.1"/>
    <property type="molecule type" value="Genomic_DNA"/>
</dbReference>
<feature type="transmembrane region" description="Helical" evidence="1">
    <location>
        <begin position="80"/>
        <end position="97"/>
    </location>
</feature>
<proteinExistence type="predicted"/>
<keyword evidence="1" id="KW-0812">Transmembrane</keyword>
<organism evidence="2 3">
    <name type="scientific">Caerostris extrusa</name>
    <name type="common">Bark spider</name>
    <name type="synonym">Caerostris bankana</name>
    <dbReference type="NCBI Taxonomy" id="172846"/>
    <lineage>
        <taxon>Eukaryota</taxon>
        <taxon>Metazoa</taxon>
        <taxon>Ecdysozoa</taxon>
        <taxon>Arthropoda</taxon>
        <taxon>Chelicerata</taxon>
        <taxon>Arachnida</taxon>
        <taxon>Araneae</taxon>
        <taxon>Araneomorphae</taxon>
        <taxon>Entelegynae</taxon>
        <taxon>Araneoidea</taxon>
        <taxon>Araneidae</taxon>
        <taxon>Caerostris</taxon>
    </lineage>
</organism>
<sequence length="102" mass="12016">MEHRQRQFIIQRIYNAKRSCYRGCLPLVEMLHLVIYTPHKLNLVPIAKDSESSTESETFPEAPIRYSSGKERKEKNKIRAWRKFFLLFLFSSLALLLEGTSL</sequence>
<keyword evidence="3" id="KW-1185">Reference proteome</keyword>
<evidence type="ECO:0000313" key="3">
    <source>
        <dbReference type="Proteomes" id="UP001054945"/>
    </source>
</evidence>
<gene>
    <name evidence="2" type="ORF">CEXT_345151</name>
</gene>
<keyword evidence="1" id="KW-0472">Membrane</keyword>